<name>A0A4C1VR72_EUMVA</name>
<reference evidence="2 3" key="1">
    <citation type="journal article" date="2019" name="Commun. Biol.">
        <title>The bagworm genome reveals a unique fibroin gene that provides high tensile strength.</title>
        <authorList>
            <person name="Kono N."/>
            <person name="Nakamura H."/>
            <person name="Ohtoshi R."/>
            <person name="Tomita M."/>
            <person name="Numata K."/>
            <person name="Arakawa K."/>
        </authorList>
    </citation>
    <scope>NUCLEOTIDE SEQUENCE [LARGE SCALE GENOMIC DNA]</scope>
</reference>
<feature type="region of interest" description="Disordered" evidence="1">
    <location>
        <begin position="92"/>
        <end position="114"/>
    </location>
</feature>
<sequence length="176" mass="19691">MCVLMCVRMRVHECVRTLLFQRETRELLTPDCLDPAFPGLASGFPASPEIFKSFDGGQGSRYVTIWKWKSAQRLAQLKLTPGGGVSRCASAARDRSAASPPTAAGRYAGPAPPLGLHGTDETLSFGFRVRSHWTVLDHTGPCWNPKYPMTVTLWYWRYRDEKRGITPHVHITKTDT</sequence>
<dbReference type="Proteomes" id="UP000299102">
    <property type="component" value="Unassembled WGS sequence"/>
</dbReference>
<dbReference type="AlphaFoldDB" id="A0A4C1VR72"/>
<gene>
    <name evidence="2" type="ORF">EVAR_31308_1</name>
</gene>
<evidence type="ECO:0000313" key="3">
    <source>
        <dbReference type="Proteomes" id="UP000299102"/>
    </source>
</evidence>
<comment type="caution">
    <text evidence="2">The sequence shown here is derived from an EMBL/GenBank/DDBJ whole genome shotgun (WGS) entry which is preliminary data.</text>
</comment>
<feature type="compositionally biased region" description="Low complexity" evidence="1">
    <location>
        <begin position="92"/>
        <end position="104"/>
    </location>
</feature>
<protein>
    <submittedName>
        <fullName evidence="2">Uncharacterized protein</fullName>
    </submittedName>
</protein>
<keyword evidence="3" id="KW-1185">Reference proteome</keyword>
<organism evidence="2 3">
    <name type="scientific">Eumeta variegata</name>
    <name type="common">Bagworm moth</name>
    <name type="synonym">Eumeta japonica</name>
    <dbReference type="NCBI Taxonomy" id="151549"/>
    <lineage>
        <taxon>Eukaryota</taxon>
        <taxon>Metazoa</taxon>
        <taxon>Ecdysozoa</taxon>
        <taxon>Arthropoda</taxon>
        <taxon>Hexapoda</taxon>
        <taxon>Insecta</taxon>
        <taxon>Pterygota</taxon>
        <taxon>Neoptera</taxon>
        <taxon>Endopterygota</taxon>
        <taxon>Lepidoptera</taxon>
        <taxon>Glossata</taxon>
        <taxon>Ditrysia</taxon>
        <taxon>Tineoidea</taxon>
        <taxon>Psychidae</taxon>
        <taxon>Oiketicinae</taxon>
        <taxon>Eumeta</taxon>
    </lineage>
</organism>
<evidence type="ECO:0000256" key="1">
    <source>
        <dbReference type="SAM" id="MobiDB-lite"/>
    </source>
</evidence>
<evidence type="ECO:0000313" key="2">
    <source>
        <dbReference type="EMBL" id="GBP41183.1"/>
    </source>
</evidence>
<proteinExistence type="predicted"/>
<dbReference type="EMBL" id="BGZK01000394">
    <property type="protein sequence ID" value="GBP41183.1"/>
    <property type="molecule type" value="Genomic_DNA"/>
</dbReference>
<accession>A0A4C1VR72</accession>